<comment type="similarity">
    <text evidence="7">Belongs to the drug/metabolite transporter (DMT) superfamily. Small multidrug resistance (SMR) (TC 2.A.7.1) family. Gdx/SugE subfamily.</text>
</comment>
<keyword evidence="6 10" id="KW-0472">Membrane</keyword>
<sequence length="104" mass="11274">MCWLYLLLSSILEILWAVTLKFSNSFTKVVPSIATLVIMIISIYFLSLAACFLPIRVCYAVSSGICTIGITIIGATAFTENINLSQVLCIILIVIGTIGLKLSI</sequence>
<dbReference type="Gene3D" id="1.10.3730.20">
    <property type="match status" value="1"/>
</dbReference>
<dbReference type="EMBL" id="NWVK02000108">
    <property type="protein sequence ID" value="TVS90362.1"/>
    <property type="molecule type" value="Genomic_DNA"/>
</dbReference>
<evidence type="ECO:0000256" key="6">
    <source>
        <dbReference type="ARBA" id="ARBA00023136"/>
    </source>
</evidence>
<evidence type="ECO:0000256" key="9">
    <source>
        <dbReference type="RuleBase" id="RU003942"/>
    </source>
</evidence>
<dbReference type="PANTHER" id="PTHR30561:SF0">
    <property type="entry name" value="GUANIDINIUM EXPORTER"/>
    <property type="match status" value="1"/>
</dbReference>
<evidence type="ECO:0000256" key="1">
    <source>
        <dbReference type="ARBA" id="ARBA00004651"/>
    </source>
</evidence>
<comment type="caution">
    <text evidence="11">The sequence shown here is derived from an EMBL/GenBank/DDBJ whole genome shotgun (WGS) entry which is preliminary data.</text>
</comment>
<evidence type="ECO:0000256" key="3">
    <source>
        <dbReference type="ARBA" id="ARBA00022475"/>
    </source>
</evidence>
<dbReference type="GO" id="GO:0005886">
    <property type="term" value="C:plasma membrane"/>
    <property type="evidence" value="ECO:0007669"/>
    <property type="project" value="UniProtKB-SubCell"/>
</dbReference>
<dbReference type="InterPro" id="IPR000390">
    <property type="entry name" value="Small_drug/metabolite_transptr"/>
</dbReference>
<evidence type="ECO:0000256" key="2">
    <source>
        <dbReference type="ARBA" id="ARBA00022448"/>
    </source>
</evidence>
<organism evidence="11">
    <name type="scientific">Wolbachia pipientis</name>
    <dbReference type="NCBI Taxonomy" id="955"/>
    <lineage>
        <taxon>Bacteria</taxon>
        <taxon>Pseudomonadati</taxon>
        <taxon>Pseudomonadota</taxon>
        <taxon>Alphaproteobacteria</taxon>
        <taxon>Rickettsiales</taxon>
        <taxon>Anaplasmataceae</taxon>
        <taxon>Wolbachieae</taxon>
        <taxon>Wolbachia</taxon>
    </lineage>
</organism>
<evidence type="ECO:0000256" key="7">
    <source>
        <dbReference type="ARBA" id="ARBA00038151"/>
    </source>
</evidence>
<dbReference type="RefSeq" id="WP_064124961.1">
    <property type="nucleotide sequence ID" value="NZ_JACRYZ010000018.1"/>
</dbReference>
<dbReference type="PANTHER" id="PTHR30561">
    <property type="entry name" value="SMR FAMILY PROTON-DEPENDENT DRUG EFFLUX TRANSPORTER SUGE"/>
    <property type="match status" value="1"/>
</dbReference>
<dbReference type="OrthoDB" id="9808638at2"/>
<evidence type="ECO:0000256" key="10">
    <source>
        <dbReference type="SAM" id="Phobius"/>
    </source>
</evidence>
<accession>A0A6H2NUC5</accession>
<keyword evidence="3" id="KW-1003">Cell membrane</keyword>
<dbReference type="InterPro" id="IPR037185">
    <property type="entry name" value="EmrE-like"/>
</dbReference>
<name>A0A6H2NUC5_WOLPI</name>
<feature type="transmembrane region" description="Helical" evidence="10">
    <location>
        <begin position="33"/>
        <end position="52"/>
    </location>
</feature>
<evidence type="ECO:0000256" key="5">
    <source>
        <dbReference type="ARBA" id="ARBA00022989"/>
    </source>
</evidence>
<keyword evidence="4 9" id="KW-0812">Transmembrane</keyword>
<comment type="subcellular location">
    <subcellularLocation>
        <location evidence="1 9">Cell membrane</location>
        <topology evidence="1 9">Multi-pass membrane protein</topology>
    </subcellularLocation>
</comment>
<dbReference type="AlphaFoldDB" id="A0A6H2NUC5"/>
<keyword evidence="5 10" id="KW-1133">Transmembrane helix</keyword>
<proteinExistence type="inferred from homology"/>
<dbReference type="SUPFAM" id="SSF103481">
    <property type="entry name" value="Multidrug resistance efflux transporter EmrE"/>
    <property type="match status" value="1"/>
</dbReference>
<reference evidence="11" key="1">
    <citation type="submission" date="2019-07" db="EMBL/GenBank/DDBJ databases">
        <title>Genome assemblies of Wolbachia strains wAlbA and wAlbB in wild caught Aedes albopictus specimens.</title>
        <authorList>
            <person name="Kulkarni A."/>
            <person name="Yu W."/>
            <person name="Xue R.-D."/>
            <person name="Ma Y."/>
            <person name="Xu J."/>
        </authorList>
    </citation>
    <scope>NUCLEOTIDE SEQUENCE</scope>
    <source>
        <strain evidence="11">FL2016</strain>
    </source>
</reference>
<keyword evidence="2" id="KW-0813">Transport</keyword>
<dbReference type="Proteomes" id="UP000217566">
    <property type="component" value="Unassembled WGS sequence"/>
</dbReference>
<evidence type="ECO:0000256" key="4">
    <source>
        <dbReference type="ARBA" id="ARBA00022692"/>
    </source>
</evidence>
<evidence type="ECO:0000256" key="8">
    <source>
        <dbReference type="ARBA" id="ARBA00039168"/>
    </source>
</evidence>
<evidence type="ECO:0000313" key="11">
    <source>
        <dbReference type="EMBL" id="TVS90362.1"/>
    </source>
</evidence>
<dbReference type="InterPro" id="IPR045324">
    <property type="entry name" value="Small_multidrug_res"/>
</dbReference>
<gene>
    <name evidence="11" type="ORF">COM43_002430</name>
</gene>
<dbReference type="GO" id="GO:0022857">
    <property type="term" value="F:transmembrane transporter activity"/>
    <property type="evidence" value="ECO:0007669"/>
    <property type="project" value="InterPro"/>
</dbReference>
<dbReference type="Pfam" id="PF00893">
    <property type="entry name" value="Multi_Drug_Res"/>
    <property type="match status" value="1"/>
</dbReference>
<feature type="transmembrane region" description="Helical" evidence="10">
    <location>
        <begin position="59"/>
        <end position="78"/>
    </location>
</feature>
<feature type="transmembrane region" description="Helical" evidence="10">
    <location>
        <begin position="84"/>
        <end position="102"/>
    </location>
</feature>
<protein>
    <recommendedName>
        <fullName evidence="8">Guanidinium exporter</fullName>
    </recommendedName>
</protein>